<sequence>MIADVEDNNINNNNNIFDEIDDEDWILEKPISVFALDPADRRVLKVADQRDAVQKKTFTKWINFHLSKRQGLHVDDLFVDLRDGHILISLLELFTNQTLPREKGTSKFHALQNVEQCLQCLEQDHNIRLVNIRPEELVNGNPKLTLGLIWRIILHFQFSDITLPTTEENIPVNIKQTIAPITIIQQPASSSQIKPVKISSISSTTQRRPSFDQISTNYRNMLLIWARQQCQGYPGIYIENFTHSWRNGRAFLAILHRHNPKLINIKDAYRNSHRENLSRAFDFAQKHYGIMQLIDPEDVDTDEPDEKSILLYIAHLYKVCTTLPIHPFQQEHDRVNLEGELAYEYTNLASDLLQWIK</sequence>
<gene>
    <name evidence="4" type="ORF">BJG266_LOCUS46867</name>
    <name evidence="5" type="ORF">QVE165_LOCUS63901</name>
</gene>
<proteinExistence type="predicted"/>
<feature type="non-terminal residue" evidence="5">
    <location>
        <position position="357"/>
    </location>
</feature>
<comment type="caution">
    <text evidence="5">The sequence shown here is derived from an EMBL/GenBank/DDBJ whole genome shotgun (WGS) entry which is preliminary data.</text>
</comment>
<protein>
    <recommendedName>
        <fullName evidence="3">Calponin-homology (CH) domain-containing protein</fullName>
    </recommendedName>
</protein>
<dbReference type="SUPFAM" id="SSF47576">
    <property type="entry name" value="Calponin-homology domain, CH-domain"/>
    <property type="match status" value="1"/>
</dbReference>
<organism evidence="5 6">
    <name type="scientific">Adineta steineri</name>
    <dbReference type="NCBI Taxonomy" id="433720"/>
    <lineage>
        <taxon>Eukaryota</taxon>
        <taxon>Metazoa</taxon>
        <taxon>Spiralia</taxon>
        <taxon>Gnathifera</taxon>
        <taxon>Rotifera</taxon>
        <taxon>Eurotatoria</taxon>
        <taxon>Bdelloidea</taxon>
        <taxon>Adinetida</taxon>
        <taxon>Adinetidae</taxon>
        <taxon>Adineta</taxon>
    </lineage>
</organism>
<dbReference type="SMART" id="SM00033">
    <property type="entry name" value="CH"/>
    <property type="match status" value="2"/>
</dbReference>
<evidence type="ECO:0000259" key="3">
    <source>
        <dbReference type="PROSITE" id="PS50021"/>
    </source>
</evidence>
<dbReference type="OrthoDB" id="18740at2759"/>
<dbReference type="PROSITE" id="PS50021">
    <property type="entry name" value="CH"/>
    <property type="match status" value="2"/>
</dbReference>
<dbReference type="Proteomes" id="UP000663877">
    <property type="component" value="Unassembled WGS sequence"/>
</dbReference>
<dbReference type="FunFam" id="1.10.418.10:FF:000048">
    <property type="entry name" value="Short stop, isoform B"/>
    <property type="match status" value="1"/>
</dbReference>
<name>A0A816FPM5_9BILA</name>
<dbReference type="PANTHER" id="PTHR11915">
    <property type="entry name" value="SPECTRIN/FILAMIN RELATED CYTOSKELETAL PROTEIN"/>
    <property type="match status" value="1"/>
</dbReference>
<feature type="domain" description="Calponin-homology (CH)" evidence="3">
    <location>
        <begin position="216"/>
        <end position="321"/>
    </location>
</feature>
<feature type="domain" description="Calponin-homology (CH)" evidence="3">
    <location>
        <begin position="52"/>
        <end position="157"/>
    </location>
</feature>
<keyword evidence="6" id="KW-1185">Reference proteome</keyword>
<dbReference type="InterPro" id="IPR001715">
    <property type="entry name" value="CH_dom"/>
</dbReference>
<evidence type="ECO:0000256" key="1">
    <source>
        <dbReference type="ARBA" id="ARBA00022737"/>
    </source>
</evidence>
<keyword evidence="2" id="KW-0009">Actin-binding</keyword>
<dbReference type="InterPro" id="IPR036872">
    <property type="entry name" value="CH_dom_sf"/>
</dbReference>
<evidence type="ECO:0000313" key="4">
    <source>
        <dbReference type="EMBL" id="CAF1559869.1"/>
    </source>
</evidence>
<reference evidence="5" key="1">
    <citation type="submission" date="2021-02" db="EMBL/GenBank/DDBJ databases">
        <authorList>
            <person name="Nowell W R."/>
        </authorList>
    </citation>
    <scope>NUCLEOTIDE SEQUENCE</scope>
</reference>
<evidence type="ECO:0000256" key="2">
    <source>
        <dbReference type="ARBA" id="ARBA00023203"/>
    </source>
</evidence>
<dbReference type="Gene3D" id="1.10.418.10">
    <property type="entry name" value="Calponin-like domain"/>
    <property type="match status" value="2"/>
</dbReference>
<evidence type="ECO:0000313" key="6">
    <source>
        <dbReference type="Proteomes" id="UP000663832"/>
    </source>
</evidence>
<dbReference type="InterPro" id="IPR001589">
    <property type="entry name" value="Actinin_actin-bd_CS"/>
</dbReference>
<accession>A0A816FPM5</accession>
<dbReference type="EMBL" id="CAJNOI010005121">
    <property type="protein sequence ID" value="CAF1559869.1"/>
    <property type="molecule type" value="Genomic_DNA"/>
</dbReference>
<dbReference type="GO" id="GO:0003779">
    <property type="term" value="F:actin binding"/>
    <property type="evidence" value="ECO:0007669"/>
    <property type="project" value="UniProtKB-KW"/>
</dbReference>
<dbReference type="Proteomes" id="UP000663832">
    <property type="component" value="Unassembled WGS sequence"/>
</dbReference>
<evidence type="ECO:0000313" key="5">
    <source>
        <dbReference type="EMBL" id="CAF1664388.1"/>
    </source>
</evidence>
<dbReference type="AlphaFoldDB" id="A0A816FPM5"/>
<dbReference type="PROSITE" id="PS00019">
    <property type="entry name" value="ACTININ_1"/>
    <property type="match status" value="1"/>
</dbReference>
<dbReference type="EMBL" id="CAJNOM010005523">
    <property type="protein sequence ID" value="CAF1664388.1"/>
    <property type="molecule type" value="Genomic_DNA"/>
</dbReference>
<dbReference type="Pfam" id="PF00307">
    <property type="entry name" value="CH"/>
    <property type="match status" value="2"/>
</dbReference>
<keyword evidence="1" id="KW-0677">Repeat</keyword>